<keyword evidence="2" id="KW-1185">Reference proteome</keyword>
<organism evidence="1 2">
    <name type="scientific">Collybiopsis luxurians FD-317 M1</name>
    <dbReference type="NCBI Taxonomy" id="944289"/>
    <lineage>
        <taxon>Eukaryota</taxon>
        <taxon>Fungi</taxon>
        <taxon>Dikarya</taxon>
        <taxon>Basidiomycota</taxon>
        <taxon>Agaricomycotina</taxon>
        <taxon>Agaricomycetes</taxon>
        <taxon>Agaricomycetidae</taxon>
        <taxon>Agaricales</taxon>
        <taxon>Marasmiineae</taxon>
        <taxon>Omphalotaceae</taxon>
        <taxon>Collybiopsis</taxon>
        <taxon>Collybiopsis luxurians</taxon>
    </lineage>
</organism>
<evidence type="ECO:0000313" key="1">
    <source>
        <dbReference type="EMBL" id="KIK58211.1"/>
    </source>
</evidence>
<proteinExistence type="predicted"/>
<protein>
    <submittedName>
        <fullName evidence="1">Uncharacterized protein</fullName>
    </submittedName>
</protein>
<sequence length="175" mass="19481">MFSEAKFKFKMRNPFSRKKQKDNIPKEIIESGIAIQNTQSARDSVSNASMHSGLINGNALSISSDDPLTNKEPSTERLALQFAGAAVEEALRTLKDLAAFIPVPGLGPALGLVCNWIDKYHKVLRNKKQFADLLKELSTGATEVKEYQKQSSSTETDEIFQTLAKYNYILISRNI</sequence>
<reference evidence="1 2" key="1">
    <citation type="submission" date="2014-04" db="EMBL/GenBank/DDBJ databases">
        <title>Evolutionary Origins and Diversification of the Mycorrhizal Mutualists.</title>
        <authorList>
            <consortium name="DOE Joint Genome Institute"/>
            <consortium name="Mycorrhizal Genomics Consortium"/>
            <person name="Kohler A."/>
            <person name="Kuo A."/>
            <person name="Nagy L.G."/>
            <person name="Floudas D."/>
            <person name="Copeland A."/>
            <person name="Barry K.W."/>
            <person name="Cichocki N."/>
            <person name="Veneault-Fourrey C."/>
            <person name="LaButti K."/>
            <person name="Lindquist E.A."/>
            <person name="Lipzen A."/>
            <person name="Lundell T."/>
            <person name="Morin E."/>
            <person name="Murat C."/>
            <person name="Riley R."/>
            <person name="Ohm R."/>
            <person name="Sun H."/>
            <person name="Tunlid A."/>
            <person name="Henrissat B."/>
            <person name="Grigoriev I.V."/>
            <person name="Hibbett D.S."/>
            <person name="Martin F."/>
        </authorList>
    </citation>
    <scope>NUCLEOTIDE SEQUENCE [LARGE SCALE GENOMIC DNA]</scope>
    <source>
        <strain evidence="1 2">FD-317 M1</strain>
    </source>
</reference>
<gene>
    <name evidence="1" type="ORF">GYMLUDRAFT_699785</name>
</gene>
<dbReference type="HOGENOM" id="CLU_065842_1_0_1"/>
<dbReference type="EMBL" id="KN834786">
    <property type="protein sequence ID" value="KIK58211.1"/>
    <property type="molecule type" value="Genomic_DNA"/>
</dbReference>
<accession>A0A0D0BS96</accession>
<dbReference type="Proteomes" id="UP000053593">
    <property type="component" value="Unassembled WGS sequence"/>
</dbReference>
<evidence type="ECO:0000313" key="2">
    <source>
        <dbReference type="Proteomes" id="UP000053593"/>
    </source>
</evidence>
<name>A0A0D0BS96_9AGAR</name>
<dbReference type="AlphaFoldDB" id="A0A0D0BS96"/>